<keyword evidence="4" id="KW-1185">Reference proteome</keyword>
<evidence type="ECO:0000256" key="1">
    <source>
        <dbReference type="SAM" id="MobiDB-lite"/>
    </source>
</evidence>
<evidence type="ECO:0000313" key="4">
    <source>
        <dbReference type="Proteomes" id="UP000192596"/>
    </source>
</evidence>
<feature type="region of interest" description="Disordered" evidence="1">
    <location>
        <begin position="74"/>
        <end position="106"/>
    </location>
</feature>
<keyword evidence="2" id="KW-1133">Transmembrane helix</keyword>
<reference evidence="4" key="1">
    <citation type="submission" date="2017-03" db="EMBL/GenBank/DDBJ databases">
        <title>Genomes of endolithic fungi from Antarctica.</title>
        <authorList>
            <person name="Coleine C."/>
            <person name="Masonjones S."/>
            <person name="Stajich J.E."/>
        </authorList>
    </citation>
    <scope>NUCLEOTIDE SEQUENCE [LARGE SCALE GENOMIC DNA]</scope>
    <source>
        <strain evidence="4">CCFEE 5527</strain>
    </source>
</reference>
<dbReference type="AlphaFoldDB" id="A0A1V8SJY3"/>
<accession>A0A1V8SJY3</accession>
<evidence type="ECO:0000256" key="2">
    <source>
        <dbReference type="SAM" id="Phobius"/>
    </source>
</evidence>
<gene>
    <name evidence="3" type="ORF">B0A48_14425</name>
</gene>
<keyword evidence="2" id="KW-0812">Transmembrane</keyword>
<evidence type="ECO:0000313" key="3">
    <source>
        <dbReference type="EMBL" id="OQN99448.1"/>
    </source>
</evidence>
<organism evidence="3 4">
    <name type="scientific">Cryoendolithus antarcticus</name>
    <dbReference type="NCBI Taxonomy" id="1507870"/>
    <lineage>
        <taxon>Eukaryota</taxon>
        <taxon>Fungi</taxon>
        <taxon>Dikarya</taxon>
        <taxon>Ascomycota</taxon>
        <taxon>Pezizomycotina</taxon>
        <taxon>Dothideomycetes</taxon>
        <taxon>Dothideomycetidae</taxon>
        <taxon>Cladosporiales</taxon>
        <taxon>Cladosporiaceae</taxon>
        <taxon>Cryoendolithus</taxon>
    </lineage>
</organism>
<dbReference type="OrthoDB" id="3001700at2759"/>
<name>A0A1V8SJY3_9PEZI</name>
<dbReference type="InParanoid" id="A0A1V8SJY3"/>
<keyword evidence="2" id="KW-0472">Membrane</keyword>
<dbReference type="Proteomes" id="UP000192596">
    <property type="component" value="Unassembled WGS sequence"/>
</dbReference>
<feature type="compositionally biased region" description="Polar residues" evidence="1">
    <location>
        <begin position="86"/>
        <end position="106"/>
    </location>
</feature>
<comment type="caution">
    <text evidence="3">The sequence shown here is derived from an EMBL/GenBank/DDBJ whole genome shotgun (WGS) entry which is preliminary data.</text>
</comment>
<sequence length="106" mass="11312">MSSTTTILAIIVGVFAVTGGAIYLFGIPAWLKRQLEEKALETMGENKMSYMMKDGISKIPADDQEDVKELKKSLGNAGGGLMQNPLGKQTGNTLDGLTSGFTGREQ</sequence>
<feature type="transmembrane region" description="Helical" evidence="2">
    <location>
        <begin position="6"/>
        <end position="31"/>
    </location>
</feature>
<proteinExistence type="predicted"/>
<protein>
    <submittedName>
        <fullName evidence="3">Uncharacterized protein</fullName>
    </submittedName>
</protein>
<dbReference type="EMBL" id="NAJO01000040">
    <property type="protein sequence ID" value="OQN99448.1"/>
    <property type="molecule type" value="Genomic_DNA"/>
</dbReference>